<dbReference type="InterPro" id="IPR016181">
    <property type="entry name" value="Acyl_CoA_acyltransferase"/>
</dbReference>
<dbReference type="Proteomes" id="UP000324479">
    <property type="component" value="Unassembled WGS sequence"/>
</dbReference>
<reference evidence="2 3" key="1">
    <citation type="submission" date="2019-08" db="EMBL/GenBank/DDBJ databases">
        <authorList>
            <person name="Dhanesh K."/>
            <person name="Kumar G."/>
            <person name="Sasikala C."/>
            <person name="Venkata Ramana C."/>
        </authorList>
    </citation>
    <scope>NUCLEOTIDE SEQUENCE [LARGE SCALE GENOMIC DNA]</scope>
    <source>
        <strain evidence="2 3">JC645</strain>
    </source>
</reference>
<dbReference type="Gene3D" id="3.40.630.30">
    <property type="match status" value="1"/>
</dbReference>
<dbReference type="PROSITE" id="PS51186">
    <property type="entry name" value="GNAT"/>
    <property type="match status" value="1"/>
</dbReference>
<evidence type="ECO:0000313" key="3">
    <source>
        <dbReference type="Proteomes" id="UP000324479"/>
    </source>
</evidence>
<dbReference type="SUPFAM" id="SSF55729">
    <property type="entry name" value="Acyl-CoA N-acyltransferases (Nat)"/>
    <property type="match status" value="1"/>
</dbReference>
<dbReference type="CDD" id="cd04301">
    <property type="entry name" value="NAT_SF"/>
    <property type="match status" value="1"/>
</dbReference>
<feature type="domain" description="N-acetyltransferase" evidence="1">
    <location>
        <begin position="1"/>
        <end position="102"/>
    </location>
</feature>
<dbReference type="GO" id="GO:0016747">
    <property type="term" value="F:acyltransferase activity, transferring groups other than amino-acyl groups"/>
    <property type="evidence" value="ECO:0007669"/>
    <property type="project" value="InterPro"/>
</dbReference>
<evidence type="ECO:0000259" key="1">
    <source>
        <dbReference type="PROSITE" id="PS51186"/>
    </source>
</evidence>
<evidence type="ECO:0000313" key="2">
    <source>
        <dbReference type="EMBL" id="KAA5541567.1"/>
    </source>
</evidence>
<sequence length="114" mass="12457">MARMLRAADVIATARRDDGKLIGIARAISDRAYCTYLSDLAVDVQHQRQGIGGQLVDLVHREAGLETTLILLAAPASVGYYPKIGMEAHQSCWIRRPVDPITNGNEQREQGVDG</sequence>
<dbReference type="Pfam" id="PF13673">
    <property type="entry name" value="Acetyltransf_10"/>
    <property type="match status" value="1"/>
</dbReference>
<dbReference type="AlphaFoldDB" id="A0A5M6D232"/>
<gene>
    <name evidence="2" type="ORF">FYK55_18040</name>
</gene>
<keyword evidence="3" id="KW-1185">Reference proteome</keyword>
<comment type="caution">
    <text evidence="2">The sequence shown here is derived from an EMBL/GenBank/DDBJ whole genome shotgun (WGS) entry which is preliminary data.</text>
</comment>
<organism evidence="2 3">
    <name type="scientific">Roseiconus nitratireducens</name>
    <dbReference type="NCBI Taxonomy" id="2605748"/>
    <lineage>
        <taxon>Bacteria</taxon>
        <taxon>Pseudomonadati</taxon>
        <taxon>Planctomycetota</taxon>
        <taxon>Planctomycetia</taxon>
        <taxon>Pirellulales</taxon>
        <taxon>Pirellulaceae</taxon>
        <taxon>Roseiconus</taxon>
    </lineage>
</organism>
<protein>
    <submittedName>
        <fullName evidence="2">GNAT family N-acetyltransferase</fullName>
    </submittedName>
</protein>
<keyword evidence="2" id="KW-0808">Transferase</keyword>
<accession>A0A5M6D232</accession>
<dbReference type="PANTHER" id="PTHR43233">
    <property type="entry name" value="FAMILY N-ACETYLTRANSFERASE, PUTATIVE (AFU_ORTHOLOGUE AFUA_6G03350)-RELATED"/>
    <property type="match status" value="1"/>
</dbReference>
<dbReference type="PANTHER" id="PTHR43233:SF1">
    <property type="entry name" value="FAMILY N-ACETYLTRANSFERASE, PUTATIVE (AFU_ORTHOLOGUE AFUA_6G03350)-RELATED"/>
    <property type="match status" value="1"/>
</dbReference>
<dbReference type="InterPro" id="IPR000182">
    <property type="entry name" value="GNAT_dom"/>
</dbReference>
<name>A0A5M6D232_9BACT</name>
<proteinExistence type="predicted"/>
<dbReference type="InterPro" id="IPR053144">
    <property type="entry name" value="Acetyltransferase_Butenolide"/>
</dbReference>
<dbReference type="EMBL" id="VWOX01000010">
    <property type="protein sequence ID" value="KAA5541567.1"/>
    <property type="molecule type" value="Genomic_DNA"/>
</dbReference>